<feature type="transmembrane region" description="Helical" evidence="7">
    <location>
        <begin position="54"/>
        <end position="74"/>
    </location>
</feature>
<dbReference type="STRING" id="1489064.WH96_00570"/>
<dbReference type="RefSeq" id="WP_047762201.1">
    <property type="nucleotide sequence ID" value="NZ_LAQL01000002.1"/>
</dbReference>
<evidence type="ECO:0000256" key="4">
    <source>
        <dbReference type="ARBA" id="ARBA00022692"/>
    </source>
</evidence>
<feature type="transmembrane region" description="Helical" evidence="7">
    <location>
        <begin position="211"/>
        <end position="236"/>
    </location>
</feature>
<keyword evidence="5 7" id="KW-1133">Transmembrane helix</keyword>
<evidence type="ECO:0000313" key="9">
    <source>
        <dbReference type="EMBL" id="KLN62073.1"/>
    </source>
</evidence>
<proteinExistence type="predicted"/>
<dbReference type="OrthoDB" id="9797524at2"/>
<evidence type="ECO:0000313" key="10">
    <source>
        <dbReference type="Proteomes" id="UP000035444"/>
    </source>
</evidence>
<feature type="transmembrane region" description="Helical" evidence="7">
    <location>
        <begin position="171"/>
        <end position="191"/>
    </location>
</feature>
<feature type="transmembrane region" description="Helical" evidence="7">
    <location>
        <begin position="86"/>
        <end position="104"/>
    </location>
</feature>
<dbReference type="InterPro" id="IPR011701">
    <property type="entry name" value="MFS"/>
</dbReference>
<name>A0A0H2MI73_9PROT</name>
<reference evidence="9 10" key="1">
    <citation type="submission" date="2015-03" db="EMBL/GenBank/DDBJ databases">
        <title>Genome Sequence of Kiloniella spongiae MEBiC09566, isolated from a marine sponge.</title>
        <authorList>
            <person name="Shao Z."/>
            <person name="Wang L."/>
            <person name="Li X."/>
        </authorList>
    </citation>
    <scope>NUCLEOTIDE SEQUENCE [LARGE SCALE GENOMIC DNA]</scope>
    <source>
        <strain evidence="9 10">MEBiC09566</strain>
    </source>
</reference>
<evidence type="ECO:0000256" key="5">
    <source>
        <dbReference type="ARBA" id="ARBA00022989"/>
    </source>
</evidence>
<dbReference type="Pfam" id="PF07690">
    <property type="entry name" value="MFS_1"/>
    <property type="match status" value="1"/>
</dbReference>
<dbReference type="CDD" id="cd17477">
    <property type="entry name" value="MFS_YcaD_like"/>
    <property type="match status" value="1"/>
</dbReference>
<feature type="transmembrane region" description="Helical" evidence="7">
    <location>
        <begin position="110"/>
        <end position="132"/>
    </location>
</feature>
<dbReference type="Gene3D" id="1.20.1250.20">
    <property type="entry name" value="MFS general substrate transporter like domains"/>
    <property type="match status" value="2"/>
</dbReference>
<evidence type="ECO:0000256" key="2">
    <source>
        <dbReference type="ARBA" id="ARBA00022448"/>
    </source>
</evidence>
<evidence type="ECO:0000256" key="3">
    <source>
        <dbReference type="ARBA" id="ARBA00022475"/>
    </source>
</evidence>
<dbReference type="InterPro" id="IPR047200">
    <property type="entry name" value="MFS_YcaD-like"/>
</dbReference>
<sequence>MSKISEESQNLSIRPSNIKDLIAVISCVSIAGISMGFTLPLMTISLDRDGSTGSFIGLIGSMLGIAIVLFSPFVPACISSLGMRKFVIICMLGETLMFVCLFLFPEPVAWVLIRFVMGMAVAGIFIASESWINHLAISSHRGRILALFNISLGLGFASGPLLLIITGTDSWLPFITGACICFVATIPLLLVQDPDMDLESPSSFNQFSFILIAPAYCAAVVLASGTETLMGTFFHYYGSRIGYAQSDMHIMLTLFFLGGLIFQYPIGWLADHMNIPRLLLILGLVCILCIILTFQFAHIILLFKFLLFCWGGILTSIYNTVLTAVGHEYKGADLIAANASFGFLWGVGGLMPLIGGQATQAFQEEALMYVSLALTLLFVVLMIGSLTKAKTRKKNYN</sequence>
<feature type="domain" description="Major facilitator superfamily (MFS) profile" evidence="8">
    <location>
        <begin position="1"/>
        <end position="390"/>
    </location>
</feature>
<comment type="caution">
    <text evidence="9">The sequence shown here is derived from an EMBL/GenBank/DDBJ whole genome shotgun (WGS) entry which is preliminary data.</text>
</comment>
<dbReference type="PANTHER" id="PTHR23521:SF2">
    <property type="entry name" value="TRANSPORTER MFS SUPERFAMILY"/>
    <property type="match status" value="1"/>
</dbReference>
<dbReference type="GO" id="GO:0022857">
    <property type="term" value="F:transmembrane transporter activity"/>
    <property type="evidence" value="ECO:0007669"/>
    <property type="project" value="InterPro"/>
</dbReference>
<accession>A0A0H2MI73</accession>
<protein>
    <recommendedName>
        <fullName evidence="8">Major facilitator superfamily (MFS) profile domain-containing protein</fullName>
    </recommendedName>
</protein>
<dbReference type="PANTHER" id="PTHR23521">
    <property type="entry name" value="TRANSPORTER MFS SUPERFAMILY"/>
    <property type="match status" value="1"/>
</dbReference>
<feature type="transmembrane region" description="Helical" evidence="7">
    <location>
        <begin position="303"/>
        <end position="322"/>
    </location>
</feature>
<keyword evidence="10" id="KW-1185">Reference proteome</keyword>
<dbReference type="GO" id="GO:0005886">
    <property type="term" value="C:plasma membrane"/>
    <property type="evidence" value="ECO:0007669"/>
    <property type="project" value="UniProtKB-SubCell"/>
</dbReference>
<keyword evidence="2" id="KW-0813">Transport</keyword>
<dbReference type="EMBL" id="LAQL01000002">
    <property type="protein sequence ID" value="KLN62073.1"/>
    <property type="molecule type" value="Genomic_DNA"/>
</dbReference>
<evidence type="ECO:0000259" key="8">
    <source>
        <dbReference type="PROSITE" id="PS50850"/>
    </source>
</evidence>
<dbReference type="InterPro" id="IPR020846">
    <property type="entry name" value="MFS_dom"/>
</dbReference>
<feature type="transmembrane region" description="Helical" evidence="7">
    <location>
        <begin position="278"/>
        <end position="297"/>
    </location>
</feature>
<dbReference type="AlphaFoldDB" id="A0A0H2MI73"/>
<gene>
    <name evidence="9" type="ORF">WH96_00570</name>
</gene>
<dbReference type="Proteomes" id="UP000035444">
    <property type="component" value="Unassembled WGS sequence"/>
</dbReference>
<evidence type="ECO:0000256" key="1">
    <source>
        <dbReference type="ARBA" id="ARBA00004651"/>
    </source>
</evidence>
<feature type="transmembrane region" description="Helical" evidence="7">
    <location>
        <begin position="366"/>
        <end position="387"/>
    </location>
</feature>
<feature type="transmembrane region" description="Helical" evidence="7">
    <location>
        <begin position="144"/>
        <end position="165"/>
    </location>
</feature>
<evidence type="ECO:0000256" key="6">
    <source>
        <dbReference type="ARBA" id="ARBA00023136"/>
    </source>
</evidence>
<feature type="transmembrane region" description="Helical" evidence="7">
    <location>
        <begin position="248"/>
        <end position="266"/>
    </location>
</feature>
<feature type="transmembrane region" description="Helical" evidence="7">
    <location>
        <begin position="334"/>
        <end position="354"/>
    </location>
</feature>
<comment type="subcellular location">
    <subcellularLocation>
        <location evidence="1">Cell membrane</location>
        <topology evidence="1">Multi-pass membrane protein</topology>
    </subcellularLocation>
</comment>
<keyword evidence="3" id="KW-1003">Cell membrane</keyword>
<dbReference type="PROSITE" id="PS50850">
    <property type="entry name" value="MFS"/>
    <property type="match status" value="1"/>
</dbReference>
<keyword evidence="6 7" id="KW-0472">Membrane</keyword>
<evidence type="ECO:0000256" key="7">
    <source>
        <dbReference type="SAM" id="Phobius"/>
    </source>
</evidence>
<keyword evidence="4 7" id="KW-0812">Transmembrane</keyword>
<dbReference type="SUPFAM" id="SSF103473">
    <property type="entry name" value="MFS general substrate transporter"/>
    <property type="match status" value="1"/>
</dbReference>
<organism evidence="9 10">
    <name type="scientific">Kiloniella spongiae</name>
    <dbReference type="NCBI Taxonomy" id="1489064"/>
    <lineage>
        <taxon>Bacteria</taxon>
        <taxon>Pseudomonadati</taxon>
        <taxon>Pseudomonadota</taxon>
        <taxon>Alphaproteobacteria</taxon>
        <taxon>Rhodospirillales</taxon>
        <taxon>Kiloniellaceae</taxon>
        <taxon>Kiloniella</taxon>
    </lineage>
</organism>
<feature type="transmembrane region" description="Helical" evidence="7">
    <location>
        <begin position="21"/>
        <end position="42"/>
    </location>
</feature>
<dbReference type="InterPro" id="IPR036259">
    <property type="entry name" value="MFS_trans_sf"/>
</dbReference>